<dbReference type="NCBIfam" id="TIGR00383">
    <property type="entry name" value="corA"/>
    <property type="match status" value="1"/>
</dbReference>
<keyword evidence="4 8" id="KW-1003">Cell membrane</keyword>
<organism evidence="10 11">
    <name type="scientific">Terrimonas ginsenosidimutans</name>
    <dbReference type="NCBI Taxonomy" id="2908004"/>
    <lineage>
        <taxon>Bacteria</taxon>
        <taxon>Pseudomonadati</taxon>
        <taxon>Bacteroidota</taxon>
        <taxon>Chitinophagia</taxon>
        <taxon>Chitinophagales</taxon>
        <taxon>Chitinophagaceae</taxon>
        <taxon>Terrimonas</taxon>
    </lineage>
</organism>
<sequence>MSVKLNPEKYLRYLYLPALFGTERTKEILSVNPTIIPQRAEAQEVIVCVYNYDADHIEEKKLSCVQDAFKYKDSNRITWINVDGLRKADVEAMSNQFGIHPLLIEDILSINQRPKMDEVEGVLFCLLNMLYYNDEKQTVEQEQISIVLGKNYVLSFQEDANRDVFNPLRDRLKMANSKARQRTADYLCYTMLDLIVDNYYIVMEKLGERIESLEEEVIRKSDKRSLAKINQLRKELIVLKRNTVPVRDLIGNIIRSESDLLDDRNTKYYKDIYDHIVQAIDLGENYRDIMVSMQDLYVSNVNLRLNEVMKVMAIVTCLLAPATVIGGIFGMNFDDIPYLHNTYGFWIAVGLMLFIPVWMIWMFRKKGWF</sequence>
<dbReference type="InterPro" id="IPR045863">
    <property type="entry name" value="CorA_TM1_TM2"/>
</dbReference>
<evidence type="ECO:0000313" key="11">
    <source>
        <dbReference type="Proteomes" id="UP001165367"/>
    </source>
</evidence>
<keyword evidence="6 8" id="KW-1133">Transmembrane helix</keyword>
<dbReference type="SUPFAM" id="SSF144083">
    <property type="entry name" value="Magnesium transport protein CorA, transmembrane region"/>
    <property type="match status" value="1"/>
</dbReference>
<gene>
    <name evidence="8 10" type="primary">corA</name>
    <name evidence="10" type="ORF">LZZ85_01945</name>
</gene>
<evidence type="ECO:0000256" key="3">
    <source>
        <dbReference type="ARBA" id="ARBA00022448"/>
    </source>
</evidence>
<evidence type="ECO:0000256" key="7">
    <source>
        <dbReference type="ARBA" id="ARBA00023136"/>
    </source>
</evidence>
<evidence type="ECO:0000256" key="4">
    <source>
        <dbReference type="ARBA" id="ARBA00022475"/>
    </source>
</evidence>
<evidence type="ECO:0000256" key="5">
    <source>
        <dbReference type="ARBA" id="ARBA00022692"/>
    </source>
</evidence>
<feature type="transmembrane region" description="Helical" evidence="8">
    <location>
        <begin position="311"/>
        <end position="331"/>
    </location>
</feature>
<dbReference type="InterPro" id="IPR004488">
    <property type="entry name" value="Mg/Co-transport_prot_CorA"/>
</dbReference>
<keyword evidence="7 8" id="KW-0472">Membrane</keyword>
<dbReference type="Gene3D" id="1.20.58.340">
    <property type="entry name" value="Magnesium transport protein CorA, transmembrane region"/>
    <property type="match status" value="2"/>
</dbReference>
<keyword evidence="8" id="KW-0460">Magnesium</keyword>
<proteinExistence type="inferred from homology"/>
<dbReference type="SUPFAM" id="SSF143865">
    <property type="entry name" value="CorA soluble domain-like"/>
    <property type="match status" value="1"/>
</dbReference>
<evidence type="ECO:0000256" key="6">
    <source>
        <dbReference type="ARBA" id="ARBA00022989"/>
    </source>
</evidence>
<keyword evidence="3 8" id="KW-0813">Transport</keyword>
<comment type="similarity">
    <text evidence="2 8">Belongs to the CorA metal ion transporter (MIT) (TC 1.A.35) family.</text>
</comment>
<dbReference type="Proteomes" id="UP001165367">
    <property type="component" value="Unassembled WGS sequence"/>
</dbReference>
<keyword evidence="8" id="KW-0406">Ion transport</keyword>
<evidence type="ECO:0000256" key="8">
    <source>
        <dbReference type="RuleBase" id="RU362010"/>
    </source>
</evidence>
<evidence type="ECO:0000256" key="2">
    <source>
        <dbReference type="ARBA" id="ARBA00009765"/>
    </source>
</evidence>
<dbReference type="EMBL" id="JAKLTR010000001">
    <property type="protein sequence ID" value="MCG2613014.1"/>
    <property type="molecule type" value="Genomic_DNA"/>
</dbReference>
<feature type="transmembrane region" description="Helical" evidence="8">
    <location>
        <begin position="343"/>
        <end position="363"/>
    </location>
</feature>
<evidence type="ECO:0000313" key="10">
    <source>
        <dbReference type="EMBL" id="MCG2613014.1"/>
    </source>
</evidence>
<feature type="coiled-coil region" evidence="9">
    <location>
        <begin position="196"/>
        <end position="223"/>
    </location>
</feature>
<comment type="caution">
    <text evidence="10">The sequence shown here is derived from an EMBL/GenBank/DDBJ whole genome shotgun (WGS) entry which is preliminary data.</text>
</comment>
<dbReference type="InterPro" id="IPR045861">
    <property type="entry name" value="CorA_cytoplasmic_dom"/>
</dbReference>
<evidence type="ECO:0000256" key="9">
    <source>
        <dbReference type="SAM" id="Coils"/>
    </source>
</evidence>
<dbReference type="InterPro" id="IPR002523">
    <property type="entry name" value="MgTranspt_CorA/ZnTranspt_ZntB"/>
</dbReference>
<keyword evidence="11" id="KW-1185">Reference proteome</keyword>
<dbReference type="CDD" id="cd12828">
    <property type="entry name" value="TmCorA-like_1"/>
    <property type="match status" value="1"/>
</dbReference>
<dbReference type="RefSeq" id="WP_237868239.1">
    <property type="nucleotide sequence ID" value="NZ_JAKLTR010000001.1"/>
</dbReference>
<comment type="function">
    <text evidence="8">Mediates influx of magnesium ions.</text>
</comment>
<dbReference type="PANTHER" id="PTHR46494">
    <property type="entry name" value="CORA FAMILY METAL ION TRANSPORTER (EUROFUNG)"/>
    <property type="match status" value="1"/>
</dbReference>
<evidence type="ECO:0000256" key="1">
    <source>
        <dbReference type="ARBA" id="ARBA00004651"/>
    </source>
</evidence>
<name>A0ABS9KL18_9BACT</name>
<keyword evidence="9" id="KW-0175">Coiled coil</keyword>
<keyword evidence="5 8" id="KW-0812">Transmembrane</keyword>
<protein>
    <recommendedName>
        <fullName evidence="8">Magnesium transport protein CorA</fullName>
    </recommendedName>
</protein>
<dbReference type="Pfam" id="PF01544">
    <property type="entry name" value="CorA"/>
    <property type="match status" value="1"/>
</dbReference>
<dbReference type="Gene3D" id="3.30.460.20">
    <property type="entry name" value="CorA soluble domain-like"/>
    <property type="match status" value="1"/>
</dbReference>
<dbReference type="PANTHER" id="PTHR46494:SF1">
    <property type="entry name" value="CORA FAMILY METAL ION TRANSPORTER (EUROFUNG)"/>
    <property type="match status" value="1"/>
</dbReference>
<comment type="subcellular location">
    <subcellularLocation>
        <location evidence="1">Cell membrane</location>
        <topology evidence="1">Multi-pass membrane protein</topology>
    </subcellularLocation>
    <subcellularLocation>
        <location evidence="8">Membrane</location>
        <topology evidence="8">Multi-pass membrane protein</topology>
    </subcellularLocation>
</comment>
<reference evidence="10" key="1">
    <citation type="submission" date="2022-01" db="EMBL/GenBank/DDBJ databases">
        <authorList>
            <person name="Jo J.-H."/>
            <person name="Im W.-T."/>
        </authorList>
    </citation>
    <scope>NUCLEOTIDE SEQUENCE</scope>
    <source>
        <strain evidence="10">NA20</strain>
    </source>
</reference>
<accession>A0ABS9KL18</accession>